<feature type="transmembrane region" description="Helical" evidence="7">
    <location>
        <begin position="6"/>
        <end position="25"/>
    </location>
</feature>
<evidence type="ECO:0000256" key="7">
    <source>
        <dbReference type="SAM" id="Phobius"/>
    </source>
</evidence>
<dbReference type="AlphaFoldDB" id="A0A8C9REP0"/>
<dbReference type="PANTHER" id="PTHR24306">
    <property type="match status" value="1"/>
</dbReference>
<dbReference type="Pfam" id="PF00067">
    <property type="entry name" value="p450"/>
    <property type="match status" value="3"/>
</dbReference>
<evidence type="ECO:0000256" key="2">
    <source>
        <dbReference type="ARBA" id="ARBA00010617"/>
    </source>
</evidence>
<proteinExistence type="inferred from homology"/>
<name>A0A8C9REP0_SCLFO</name>
<dbReference type="Proteomes" id="UP000694397">
    <property type="component" value="Chromosome 7"/>
</dbReference>
<keyword evidence="7" id="KW-0812">Transmembrane</keyword>
<evidence type="ECO:0000256" key="4">
    <source>
        <dbReference type="ARBA" id="ARBA00022723"/>
    </source>
</evidence>
<dbReference type="GO" id="GO:0020037">
    <property type="term" value="F:heme binding"/>
    <property type="evidence" value="ECO:0007669"/>
    <property type="project" value="InterPro"/>
</dbReference>
<keyword evidence="5 6" id="KW-0408">Iron</keyword>
<keyword evidence="3" id="KW-0444">Lipid biosynthesis</keyword>
<keyword evidence="3" id="KW-0443">Lipid metabolism</keyword>
<evidence type="ECO:0000256" key="1">
    <source>
        <dbReference type="ARBA" id="ARBA00004389"/>
    </source>
</evidence>
<evidence type="ECO:0000256" key="5">
    <source>
        <dbReference type="ARBA" id="ARBA00023004"/>
    </source>
</evidence>
<dbReference type="PANTHER" id="PTHR24306:SF0">
    <property type="entry name" value="7-ALPHA-HYDROXYCHOLEST-4-EN-3-ONE 12-ALPHA-HYDROXYLASE"/>
    <property type="match status" value="1"/>
</dbReference>
<comment type="similarity">
    <text evidence="2">Belongs to the cytochrome P450 family.</text>
</comment>
<keyword evidence="7" id="KW-1133">Transmembrane helix</keyword>
<dbReference type="OrthoDB" id="6692864at2759"/>
<dbReference type="GO" id="GO:0008397">
    <property type="term" value="F:sterol 12-alpha-hydroxylase activity"/>
    <property type="evidence" value="ECO:0007669"/>
    <property type="project" value="TreeGrafter"/>
</dbReference>
<organism evidence="8 9">
    <name type="scientific">Scleropages formosus</name>
    <name type="common">Asian bonytongue</name>
    <name type="synonym">Osteoglossum formosum</name>
    <dbReference type="NCBI Taxonomy" id="113540"/>
    <lineage>
        <taxon>Eukaryota</taxon>
        <taxon>Metazoa</taxon>
        <taxon>Chordata</taxon>
        <taxon>Craniata</taxon>
        <taxon>Vertebrata</taxon>
        <taxon>Euteleostomi</taxon>
        <taxon>Actinopterygii</taxon>
        <taxon>Neopterygii</taxon>
        <taxon>Teleostei</taxon>
        <taxon>Osteoglossocephala</taxon>
        <taxon>Osteoglossomorpha</taxon>
        <taxon>Osteoglossiformes</taxon>
        <taxon>Osteoglossidae</taxon>
        <taxon>Scleropages</taxon>
    </lineage>
</organism>
<accession>A0A8C9REP0</accession>
<reference evidence="8" key="2">
    <citation type="submission" date="2025-08" db="UniProtKB">
        <authorList>
            <consortium name="Ensembl"/>
        </authorList>
    </citation>
    <scope>IDENTIFICATION</scope>
</reference>
<dbReference type="SUPFAM" id="SSF48264">
    <property type="entry name" value="Cytochrome P450"/>
    <property type="match status" value="3"/>
</dbReference>
<feature type="binding site" description="axial binding residue" evidence="6">
    <location>
        <position position="582"/>
    </location>
    <ligand>
        <name>heme</name>
        <dbReference type="ChEBI" id="CHEBI:30413"/>
    </ligand>
    <ligandPart>
        <name>Fe</name>
        <dbReference type="ChEBI" id="CHEBI:18248"/>
    </ligandPart>
</feature>
<dbReference type="InterPro" id="IPR002403">
    <property type="entry name" value="Cyt_P450_E_grp-IV"/>
</dbReference>
<dbReference type="GO" id="GO:0005789">
    <property type="term" value="C:endoplasmic reticulum membrane"/>
    <property type="evidence" value="ECO:0007669"/>
    <property type="project" value="UniProtKB-SubCell"/>
</dbReference>
<reference evidence="8" key="3">
    <citation type="submission" date="2025-09" db="UniProtKB">
        <authorList>
            <consortium name="Ensembl"/>
        </authorList>
    </citation>
    <scope>IDENTIFICATION</scope>
</reference>
<evidence type="ECO:0000313" key="9">
    <source>
        <dbReference type="Proteomes" id="UP000694397"/>
    </source>
</evidence>
<dbReference type="PRINTS" id="PR00465">
    <property type="entry name" value="EP450IV"/>
</dbReference>
<dbReference type="InterPro" id="IPR001128">
    <property type="entry name" value="Cyt_P450"/>
</dbReference>
<keyword evidence="9" id="KW-1185">Reference proteome</keyword>
<protein>
    <submittedName>
        <fullName evidence="8">Cytochrome P450 family 8 subfamily B member 1</fullName>
    </submittedName>
</protein>
<dbReference type="GeneTree" id="ENSGT00940000153709"/>
<keyword evidence="7" id="KW-0472">Membrane</keyword>
<dbReference type="GO" id="GO:0005506">
    <property type="term" value="F:iron ion binding"/>
    <property type="evidence" value="ECO:0007669"/>
    <property type="project" value="InterPro"/>
</dbReference>
<gene>
    <name evidence="8" type="primary">CYP8B1</name>
</gene>
<keyword evidence="6" id="KW-0349">Heme</keyword>
<evidence type="ECO:0000256" key="6">
    <source>
        <dbReference type="PIRSR" id="PIRSR602403-1"/>
    </source>
</evidence>
<evidence type="ECO:0000313" key="8">
    <source>
        <dbReference type="Ensembl" id="ENSSFOP00015015120.2"/>
    </source>
</evidence>
<reference evidence="8 9" key="1">
    <citation type="submission" date="2019-04" db="EMBL/GenBank/DDBJ databases">
        <authorList>
            <consortium name="Wellcome Sanger Institute Data Sharing"/>
        </authorList>
    </citation>
    <scope>NUCLEOTIDE SEQUENCE [LARGE SCALE GENOMIC DNA]</scope>
</reference>
<dbReference type="Ensembl" id="ENSSFOT00015015300.2">
    <property type="protein sequence ID" value="ENSSFOP00015015120.2"/>
    <property type="gene ID" value="ENSSFOG00015005627.2"/>
</dbReference>
<evidence type="ECO:0000256" key="3">
    <source>
        <dbReference type="ARBA" id="ARBA00022516"/>
    </source>
</evidence>
<dbReference type="Gene3D" id="1.10.630.10">
    <property type="entry name" value="Cytochrome P450"/>
    <property type="match status" value="3"/>
</dbReference>
<dbReference type="InterPro" id="IPR036396">
    <property type="entry name" value="Cyt_P450_sf"/>
</dbReference>
<sequence>MHVLLPVLLAILACLLGGLYLLGAFRRRRPGEPPLDKGPMPWLGHVLEFRRDTSKFLQRMKKKHGDIFTVQLGGFYFTFIMDPLSFGAVVKESRGKLDFFKFAEQLVARVFGYMAMENEHKHMQLSSNKHLMGDGLVVMTQAMMGNLQNLMLYSLGQGDNQKTWKEEALFNYCYNILFRAGYLTLFGNEVACSSKSPEKAEELDRVTSNELFYKFQKYDKLFPDLAYGVLPPREKMEAERLKRLFWDKFSVENVNKRENVSGWILEHQQFREENGVEKSMQDRFMFLLLWASQSNTGPTAFWLLLYLMKHPEAMRAVQKEVEEVLRATEQTVKPGGPLINLTRDMLLQTPVLDGVVEETLRLTTAPVLTRAVVEEVLRATEQTVKPGGPLINLTRDMLLQTPVLDGVVEETLRLTTAPVLTRAVVEEVLRATEQTVKPGGPLINLTRDMLLQTPVLDGVVEETLRLTTAPVLTRAVVEDMILKMADGREYKVRQGDRVSLFPYVAVHIDPDVHPDPLTFKYDRVSLFPYVAVHIDPDVHPDPLTFKYDRFLTPEGTRKTDFYKNGKKVKYYSMPWGAGVSMCPGRFFATGEVKQFVFLMLSYFEFELTDPEEKIPSINCRRWGFGSMHPTRNVQFRYRLRF</sequence>
<comment type="cofactor">
    <cofactor evidence="6">
        <name>heme</name>
        <dbReference type="ChEBI" id="CHEBI:30413"/>
    </cofactor>
</comment>
<comment type="subcellular location">
    <subcellularLocation>
        <location evidence="1">Endoplasmic reticulum membrane</location>
        <topology evidence="1">Single-pass membrane protein</topology>
    </subcellularLocation>
</comment>
<keyword evidence="4 6" id="KW-0479">Metal-binding</keyword>